<dbReference type="InterPro" id="IPR013144">
    <property type="entry name" value="CRA_dom"/>
</dbReference>
<dbReference type="STRING" id="1169540.A0A0G4FEJ6"/>
<accession>A0A0G4FEJ6</accession>
<dbReference type="InterPro" id="IPR050618">
    <property type="entry name" value="Ubq-SigPath_Reg"/>
</dbReference>
<evidence type="ECO:0000313" key="4">
    <source>
        <dbReference type="Proteomes" id="UP000041254"/>
    </source>
</evidence>
<dbReference type="PROSITE" id="PS50896">
    <property type="entry name" value="LISH"/>
    <property type="match status" value="1"/>
</dbReference>
<gene>
    <name evidence="3" type="ORF">Vbra_5779</name>
</gene>
<evidence type="ECO:0000259" key="2">
    <source>
        <dbReference type="PROSITE" id="PS50897"/>
    </source>
</evidence>
<sequence length="254" mass="28960">MDSEEEDAIACDSSYSKEDWLQRLKSVELYESDIHEVILNFFTVHGFQDAAEELMKEAQLRTEMPMTSIGRRQEIRQALLRGDIPTVMSTLDDLDREILRRNPEVRFQLKQLQLFKIIQDGNTLEAIDFAQTHLAPEVTEHPQLLPRLEETMALLAFGDLKSPEAQRLAEGLMEREEAARAVDDAILEFYSIHQESTLESLLKNCKWTQRQLTEGKGCVFPTLVDAAECRFEPSSDSDASPDRDRGAADALFQP</sequence>
<keyword evidence="4" id="KW-1185">Reference proteome</keyword>
<evidence type="ECO:0000256" key="1">
    <source>
        <dbReference type="SAM" id="MobiDB-lite"/>
    </source>
</evidence>
<dbReference type="PANTHER" id="PTHR12864">
    <property type="entry name" value="RAN BINDING PROTEIN 9-RELATED"/>
    <property type="match status" value="1"/>
</dbReference>
<dbReference type="PROSITE" id="PS50897">
    <property type="entry name" value="CTLH"/>
    <property type="match status" value="1"/>
</dbReference>
<dbReference type="InterPro" id="IPR006595">
    <property type="entry name" value="CTLH_C"/>
</dbReference>
<dbReference type="OMA" id="KMILWAQ"/>
<reference evidence="3 4" key="1">
    <citation type="submission" date="2014-11" db="EMBL/GenBank/DDBJ databases">
        <authorList>
            <person name="Zhu J."/>
            <person name="Qi W."/>
            <person name="Song R."/>
        </authorList>
    </citation>
    <scope>NUCLEOTIDE SEQUENCE [LARGE SCALE GENOMIC DNA]</scope>
</reference>
<dbReference type="PhylomeDB" id="A0A0G4FEJ6"/>
<dbReference type="InParanoid" id="A0A0G4FEJ6"/>
<proteinExistence type="predicted"/>
<dbReference type="Pfam" id="PF10607">
    <property type="entry name" value="CTLH"/>
    <property type="match status" value="1"/>
</dbReference>
<dbReference type="InterPro" id="IPR024964">
    <property type="entry name" value="CTLH/CRA"/>
</dbReference>
<dbReference type="EMBL" id="CDMY01000412">
    <property type="protein sequence ID" value="CEM11261.1"/>
    <property type="molecule type" value="Genomic_DNA"/>
</dbReference>
<dbReference type="InterPro" id="IPR006594">
    <property type="entry name" value="LisH"/>
</dbReference>
<evidence type="ECO:0000313" key="3">
    <source>
        <dbReference type="EMBL" id="CEM11261.1"/>
    </source>
</evidence>
<dbReference type="VEuPathDB" id="CryptoDB:Vbra_5779"/>
<feature type="region of interest" description="Disordered" evidence="1">
    <location>
        <begin position="232"/>
        <end position="254"/>
    </location>
</feature>
<organism evidence="3 4">
    <name type="scientific">Vitrella brassicaformis (strain CCMP3155)</name>
    <dbReference type="NCBI Taxonomy" id="1169540"/>
    <lineage>
        <taxon>Eukaryota</taxon>
        <taxon>Sar</taxon>
        <taxon>Alveolata</taxon>
        <taxon>Colpodellida</taxon>
        <taxon>Vitrellaceae</taxon>
        <taxon>Vitrella</taxon>
    </lineage>
</organism>
<dbReference type="FunCoup" id="A0A0G4FEJ6">
    <property type="interactions" value="429"/>
</dbReference>
<dbReference type="OrthoDB" id="2415936at2759"/>
<dbReference type="AlphaFoldDB" id="A0A0G4FEJ6"/>
<dbReference type="SMART" id="SM00668">
    <property type="entry name" value="CTLH"/>
    <property type="match status" value="1"/>
</dbReference>
<dbReference type="Proteomes" id="UP000041254">
    <property type="component" value="Unassembled WGS sequence"/>
</dbReference>
<feature type="domain" description="CTLH" evidence="2">
    <location>
        <begin position="68"/>
        <end position="125"/>
    </location>
</feature>
<name>A0A0G4FEJ6_VITBC</name>
<protein>
    <recommendedName>
        <fullName evidence="2">CTLH domain-containing protein</fullName>
    </recommendedName>
</protein>
<dbReference type="SMART" id="SM00757">
    <property type="entry name" value="CRA"/>
    <property type="match status" value="1"/>
</dbReference>